<dbReference type="EMBL" id="CADIKM010000005">
    <property type="protein sequence ID" value="CAB3783651.1"/>
    <property type="molecule type" value="Genomic_DNA"/>
</dbReference>
<dbReference type="InterPro" id="IPR025421">
    <property type="entry name" value="DUF4148"/>
</dbReference>
<evidence type="ECO:0000256" key="1">
    <source>
        <dbReference type="SAM" id="SignalP"/>
    </source>
</evidence>
<evidence type="ECO:0000313" key="2">
    <source>
        <dbReference type="EMBL" id="CAB3783651.1"/>
    </source>
</evidence>
<dbReference type="RefSeq" id="WP_175104281.1">
    <property type="nucleotide sequence ID" value="NZ_CADIKM010000005.1"/>
</dbReference>
<dbReference type="Pfam" id="PF13663">
    <property type="entry name" value="DUF4148"/>
    <property type="match status" value="1"/>
</dbReference>
<dbReference type="Proteomes" id="UP000494115">
    <property type="component" value="Unassembled WGS sequence"/>
</dbReference>
<proteinExistence type="predicted"/>
<evidence type="ECO:0000313" key="3">
    <source>
        <dbReference type="Proteomes" id="UP000494115"/>
    </source>
</evidence>
<keyword evidence="3" id="KW-1185">Reference proteome</keyword>
<dbReference type="AlphaFoldDB" id="A0A6S7B0D3"/>
<organism evidence="2 3">
    <name type="scientific">Pararobbsia alpina</name>
    <dbReference type="NCBI Taxonomy" id="621374"/>
    <lineage>
        <taxon>Bacteria</taxon>
        <taxon>Pseudomonadati</taxon>
        <taxon>Pseudomonadota</taxon>
        <taxon>Betaproteobacteria</taxon>
        <taxon>Burkholderiales</taxon>
        <taxon>Burkholderiaceae</taxon>
        <taxon>Pararobbsia</taxon>
    </lineage>
</organism>
<feature type="signal peptide" evidence="1">
    <location>
        <begin position="1"/>
        <end position="22"/>
    </location>
</feature>
<sequence length="103" mass="11272">MKRITTPLIACLLLCGSSVALAAPHLTPQQCNDYPFKQPTGEITHAQLKQELEELEAVGYDPSGDNINYPSELMTAEAKVQAEYRQDCLPLTQAATPQPSQND</sequence>
<protein>
    <recommendedName>
        <fullName evidence="4">DUF4148 domain-containing protein</fullName>
    </recommendedName>
</protein>
<name>A0A6S7B0D3_9BURK</name>
<keyword evidence="1" id="KW-0732">Signal</keyword>
<evidence type="ECO:0008006" key="4">
    <source>
        <dbReference type="Google" id="ProtNLM"/>
    </source>
</evidence>
<reference evidence="2 3" key="1">
    <citation type="submission" date="2020-04" db="EMBL/GenBank/DDBJ databases">
        <authorList>
            <person name="De Canck E."/>
        </authorList>
    </citation>
    <scope>NUCLEOTIDE SEQUENCE [LARGE SCALE GENOMIC DNA]</scope>
    <source>
        <strain evidence="2 3">LMG 28138</strain>
    </source>
</reference>
<feature type="chain" id="PRO_5029012925" description="DUF4148 domain-containing protein" evidence="1">
    <location>
        <begin position="23"/>
        <end position="103"/>
    </location>
</feature>
<gene>
    <name evidence="2" type="ORF">LMG28138_01683</name>
</gene>
<accession>A0A6S7B0D3</accession>